<organism evidence="3 5">
    <name type="scientific">Lactococcus lactis subsp. lactis</name>
    <name type="common">Streptococcus lactis</name>
    <dbReference type="NCBI Taxonomy" id="1360"/>
    <lineage>
        <taxon>Bacteria</taxon>
        <taxon>Bacillati</taxon>
        <taxon>Bacillota</taxon>
        <taxon>Bacilli</taxon>
        <taxon>Lactobacillales</taxon>
        <taxon>Streptococcaceae</taxon>
        <taxon>Lactococcus</taxon>
    </lineage>
</organism>
<proteinExistence type="predicted"/>
<evidence type="ECO:0000313" key="2">
    <source>
        <dbReference type="EMBL" id="ARE12975.1"/>
    </source>
</evidence>
<gene>
    <name evidence="3" type="ORF">LL14B4_03175</name>
    <name evidence="2" type="ORF">LLUC11_0640</name>
</gene>
<evidence type="ECO:0000313" key="4">
    <source>
        <dbReference type="Proteomes" id="UP000192067"/>
    </source>
</evidence>
<name>A0A1V0NLM6_LACLL</name>
<keyword evidence="1" id="KW-1133">Transmembrane helix</keyword>
<feature type="transmembrane region" description="Helical" evidence="1">
    <location>
        <begin position="81"/>
        <end position="98"/>
    </location>
</feature>
<dbReference type="Proteomes" id="UP000192067">
    <property type="component" value="Chromosome"/>
</dbReference>
<dbReference type="GeneID" id="89632795"/>
<keyword evidence="1" id="KW-0812">Transmembrane</keyword>
<protein>
    <submittedName>
        <fullName evidence="3">Uncharacterized protein</fullName>
    </submittedName>
</protein>
<dbReference type="AlphaFoldDB" id="A0A1V0NLM6"/>
<feature type="transmembrane region" description="Helical" evidence="1">
    <location>
        <begin position="51"/>
        <end position="74"/>
    </location>
</feature>
<keyword evidence="1" id="KW-0472">Membrane</keyword>
<evidence type="ECO:0000313" key="3">
    <source>
        <dbReference type="EMBL" id="AWN65223.1"/>
    </source>
</evidence>
<reference evidence="2 4" key="1">
    <citation type="journal article" date="2017" name="BMC Genomics">
        <title>Comparative and functional genomics of the Lactococcus lactis taxon; insights into evolution and niche adaptation.</title>
        <authorList>
            <person name="Kelleher P."/>
            <person name="Bottacini F."/>
            <person name="Mahony J."/>
            <person name="Kilcawley K.N."/>
            <person name="van Sinderen D."/>
        </authorList>
    </citation>
    <scope>NUCLEOTIDE SEQUENCE [LARGE SCALE GENOMIC DNA]</scope>
    <source>
        <strain evidence="2 4">UC11</strain>
    </source>
</reference>
<accession>A0A1V0NLM6</accession>
<sequence>MKKMSKFLILLIIIISIFFLLTIFIVTNINLSNALLGWSEYQAVEFRDKLIYFLSLGWWFILFIIIVFGFAISVKNFKKRWFIGILIIIISTGIWYLIGVSTSISTIDQNIFRKKMSSYSAMTSLLKKKDLRQKDIQLISYSLHFRNPVLQTGVYAVSRIINPVTELQDEYWYYPTNPFLKWSKSSNNITLPVDETISYNKIPWDLIPKMLSESKQRVNKLPVYYRGISILILSESGGRWYWTLSAEDIRGHTTYSDIYSLEGKYIETNTAASTSNSK</sequence>
<dbReference type="Proteomes" id="UP000245919">
    <property type="component" value="Chromosome"/>
</dbReference>
<evidence type="ECO:0000313" key="5">
    <source>
        <dbReference type="Proteomes" id="UP000245919"/>
    </source>
</evidence>
<dbReference type="EMBL" id="CP028160">
    <property type="protein sequence ID" value="AWN65223.1"/>
    <property type="molecule type" value="Genomic_DNA"/>
</dbReference>
<feature type="transmembrane region" description="Helical" evidence="1">
    <location>
        <begin position="7"/>
        <end position="31"/>
    </location>
</feature>
<dbReference type="EMBL" id="CP015904">
    <property type="protein sequence ID" value="ARE12975.1"/>
    <property type="molecule type" value="Genomic_DNA"/>
</dbReference>
<reference evidence="3 5" key="2">
    <citation type="submission" date="2018-03" db="EMBL/GenBank/DDBJ databases">
        <title>Genome sequence of Lactococcus lactis strain 14B4 from almond drupe.</title>
        <authorList>
            <person name="Tran T.D."/>
            <person name="McGarvey J.A."/>
            <person name="Huynh S."/>
            <person name="Parker C.T."/>
        </authorList>
    </citation>
    <scope>NUCLEOTIDE SEQUENCE [LARGE SCALE GENOMIC DNA]</scope>
    <source>
        <strain evidence="3 5">14B4</strain>
    </source>
</reference>
<evidence type="ECO:0000256" key="1">
    <source>
        <dbReference type="SAM" id="Phobius"/>
    </source>
</evidence>
<dbReference type="RefSeq" id="WP_058223462.1">
    <property type="nucleotide sequence ID" value="NZ_CAKMAO010000001.1"/>
</dbReference>